<dbReference type="EMBL" id="WVIE01000001">
    <property type="protein sequence ID" value="NDJ15789.1"/>
    <property type="molecule type" value="Genomic_DNA"/>
</dbReference>
<comment type="subcellular location">
    <subcellularLocation>
        <location evidence="2">Cell membrane</location>
        <topology evidence="2">Multi-pass membrane protein</topology>
    </subcellularLocation>
</comment>
<dbReference type="PANTHER" id="PTHR34295:SF1">
    <property type="entry name" value="BIOTIN TRANSPORTER BIOY"/>
    <property type="match status" value="1"/>
</dbReference>
<evidence type="ECO:0000256" key="3">
    <source>
        <dbReference type="SAM" id="Phobius"/>
    </source>
</evidence>
<proteinExistence type="inferred from homology"/>
<feature type="transmembrane region" description="Helical" evidence="3">
    <location>
        <begin position="87"/>
        <end position="105"/>
    </location>
</feature>
<evidence type="ECO:0000313" key="4">
    <source>
        <dbReference type="EMBL" id="NDJ15789.1"/>
    </source>
</evidence>
<dbReference type="Proteomes" id="UP000646053">
    <property type="component" value="Unassembled WGS sequence"/>
</dbReference>
<keyword evidence="3" id="KW-0812">Transmembrane</keyword>
<protein>
    <recommendedName>
        <fullName evidence="2">Biotin transporter</fullName>
    </recommendedName>
</protein>
<dbReference type="PIRSF" id="PIRSF016661">
    <property type="entry name" value="BioY"/>
    <property type="match status" value="1"/>
</dbReference>
<keyword evidence="2 3" id="KW-0472">Membrane</keyword>
<dbReference type="Gene3D" id="1.10.1760.20">
    <property type="match status" value="1"/>
</dbReference>
<evidence type="ECO:0000256" key="1">
    <source>
        <dbReference type="ARBA" id="ARBA00010692"/>
    </source>
</evidence>
<evidence type="ECO:0000256" key="2">
    <source>
        <dbReference type="PIRNR" id="PIRNR016661"/>
    </source>
</evidence>
<dbReference type="GO" id="GO:0005886">
    <property type="term" value="C:plasma membrane"/>
    <property type="evidence" value="ECO:0007669"/>
    <property type="project" value="UniProtKB-SubCell"/>
</dbReference>
<organism evidence="4 5">
    <name type="scientific">Myxacorys almedinensis A</name>
    <dbReference type="NCBI Taxonomy" id="2690445"/>
    <lineage>
        <taxon>Bacteria</taxon>
        <taxon>Bacillati</taxon>
        <taxon>Cyanobacteriota</taxon>
        <taxon>Cyanophyceae</taxon>
        <taxon>Leptolyngbyales</taxon>
        <taxon>Leptolyngbyaceae</taxon>
        <taxon>Myxacorys</taxon>
        <taxon>Myxacorys almedinensis</taxon>
    </lineage>
</organism>
<dbReference type="InterPro" id="IPR003784">
    <property type="entry name" value="BioY"/>
</dbReference>
<dbReference type="PANTHER" id="PTHR34295">
    <property type="entry name" value="BIOTIN TRANSPORTER BIOY"/>
    <property type="match status" value="1"/>
</dbReference>
<dbReference type="RefSeq" id="WP_162421200.1">
    <property type="nucleotide sequence ID" value="NZ_WVIE01000001.1"/>
</dbReference>
<feature type="transmembrane region" description="Helical" evidence="3">
    <location>
        <begin position="186"/>
        <end position="209"/>
    </location>
</feature>
<feature type="transmembrane region" description="Helical" evidence="3">
    <location>
        <begin position="145"/>
        <end position="166"/>
    </location>
</feature>
<dbReference type="Pfam" id="PF02632">
    <property type="entry name" value="BioY"/>
    <property type="match status" value="1"/>
</dbReference>
<keyword evidence="5" id="KW-1185">Reference proteome</keyword>
<name>A0A8J7YX51_9CYAN</name>
<evidence type="ECO:0000313" key="5">
    <source>
        <dbReference type="Proteomes" id="UP000646053"/>
    </source>
</evidence>
<dbReference type="GO" id="GO:0015225">
    <property type="term" value="F:biotin transmembrane transporter activity"/>
    <property type="evidence" value="ECO:0007669"/>
    <property type="project" value="UniProtKB-UniRule"/>
</dbReference>
<accession>A0A8J7YX51</accession>
<comment type="caution">
    <text evidence="4">The sequence shown here is derived from an EMBL/GenBank/DDBJ whole genome shotgun (WGS) entry which is preliminary data.</text>
</comment>
<sequence>MTMRPSPSRRRRTPPAKPQRFKITLTELLWALIGLLLTIGGTLLKASTTGLPWTWANGQVPLHFLGVSYQTGAVMLVGCLGGQNAAVMSQIAYLALGLAGFEVFSQGGGLDYLTEPTFGYLLGFVPAAWICGYIAFKAPPRLESLAFSGLCGLMVVHTVGISYLLLSYLLNWLDAASVPLTKALMMYSVTLLPGQVAVICAIAVLAYVLRRVMFY</sequence>
<feature type="transmembrane region" description="Helical" evidence="3">
    <location>
        <begin position="117"/>
        <end position="136"/>
    </location>
</feature>
<keyword evidence="2" id="KW-1003">Cell membrane</keyword>
<reference evidence="4" key="1">
    <citation type="submission" date="2019-12" db="EMBL/GenBank/DDBJ databases">
        <title>High-Quality draft genome sequences of three cyanobacteria isolated from the limestone walls of the Old Cathedral of Coimbra.</title>
        <authorList>
            <person name="Tiago I."/>
            <person name="Soares F."/>
            <person name="Portugal A."/>
        </authorList>
    </citation>
    <scope>NUCLEOTIDE SEQUENCE</scope>
    <source>
        <strain evidence="4">A</strain>
    </source>
</reference>
<keyword evidence="3" id="KW-1133">Transmembrane helix</keyword>
<comment type="similarity">
    <text evidence="1 2">Belongs to the BioY family.</text>
</comment>
<keyword evidence="2" id="KW-0813">Transport</keyword>
<feature type="transmembrane region" description="Helical" evidence="3">
    <location>
        <begin position="62"/>
        <end position="80"/>
    </location>
</feature>
<dbReference type="AlphaFoldDB" id="A0A8J7YX51"/>
<gene>
    <name evidence="4" type="ORF">GS601_00545</name>
</gene>